<feature type="region of interest" description="Disordered" evidence="1">
    <location>
        <begin position="214"/>
        <end position="283"/>
    </location>
</feature>
<accession>A0A918CXT3</accession>
<feature type="region of interest" description="Disordered" evidence="1">
    <location>
        <begin position="92"/>
        <end position="116"/>
    </location>
</feature>
<protein>
    <recommendedName>
        <fullName evidence="4">Helix-turn-helix domain-containing protein</fullName>
    </recommendedName>
</protein>
<keyword evidence="3" id="KW-1185">Reference proteome</keyword>
<organism evidence="2 3">
    <name type="scientific">Streptomyces fuscichromogenes</name>
    <dbReference type="NCBI Taxonomy" id="1324013"/>
    <lineage>
        <taxon>Bacteria</taxon>
        <taxon>Bacillati</taxon>
        <taxon>Actinomycetota</taxon>
        <taxon>Actinomycetes</taxon>
        <taxon>Kitasatosporales</taxon>
        <taxon>Streptomycetaceae</taxon>
        <taxon>Streptomyces</taxon>
    </lineage>
</organism>
<dbReference type="EMBL" id="BMML01000066">
    <property type="protein sequence ID" value="GGN47271.1"/>
    <property type="molecule type" value="Genomic_DNA"/>
</dbReference>
<comment type="caution">
    <text evidence="2">The sequence shown here is derived from an EMBL/GenBank/DDBJ whole genome shotgun (WGS) entry which is preliminary data.</text>
</comment>
<name>A0A918CXT3_9ACTN</name>
<feature type="compositionally biased region" description="Gly residues" evidence="1">
    <location>
        <begin position="222"/>
        <end position="234"/>
    </location>
</feature>
<dbReference type="RefSeq" id="WP_189269744.1">
    <property type="nucleotide sequence ID" value="NZ_BMML01000066.1"/>
</dbReference>
<evidence type="ECO:0000256" key="1">
    <source>
        <dbReference type="SAM" id="MobiDB-lite"/>
    </source>
</evidence>
<reference evidence="2" key="2">
    <citation type="submission" date="2020-09" db="EMBL/GenBank/DDBJ databases">
        <authorList>
            <person name="Sun Q."/>
            <person name="Zhou Y."/>
        </authorList>
    </citation>
    <scope>NUCLEOTIDE SEQUENCE</scope>
    <source>
        <strain evidence="2">CGMCC 4.7110</strain>
    </source>
</reference>
<gene>
    <name evidence="2" type="ORF">GCM10011578_100790</name>
</gene>
<dbReference type="AlphaFoldDB" id="A0A918CXT3"/>
<evidence type="ECO:0000313" key="2">
    <source>
        <dbReference type="EMBL" id="GGN47271.1"/>
    </source>
</evidence>
<feature type="region of interest" description="Disordered" evidence="1">
    <location>
        <begin position="1"/>
        <end position="32"/>
    </location>
</feature>
<evidence type="ECO:0008006" key="4">
    <source>
        <dbReference type="Google" id="ProtNLM"/>
    </source>
</evidence>
<evidence type="ECO:0000313" key="3">
    <source>
        <dbReference type="Proteomes" id="UP000653411"/>
    </source>
</evidence>
<proteinExistence type="predicted"/>
<reference evidence="2" key="1">
    <citation type="journal article" date="2014" name="Int. J. Syst. Evol. Microbiol.">
        <title>Complete genome sequence of Corynebacterium casei LMG S-19264T (=DSM 44701T), isolated from a smear-ripened cheese.</title>
        <authorList>
            <consortium name="US DOE Joint Genome Institute (JGI-PGF)"/>
            <person name="Walter F."/>
            <person name="Albersmeier A."/>
            <person name="Kalinowski J."/>
            <person name="Ruckert C."/>
        </authorList>
    </citation>
    <scope>NUCLEOTIDE SEQUENCE</scope>
    <source>
        <strain evidence="2">CGMCC 4.7110</strain>
    </source>
</reference>
<dbReference type="Proteomes" id="UP000653411">
    <property type="component" value="Unassembled WGS sequence"/>
</dbReference>
<sequence length="464" mass="49690">MTLPEASAEPRRTRGGAGGAAPADTPSWHRQKVKVPKRVFAGRYSPGAVAYWAQLAALGQRPDGCRAHVAVLAGYMGDSKRTAERVLAELAAPGPDGDPELTTVRRTGSDGDGETAERRVRGTARGEHFAYVPVLAAKRLRRPLFVLYCSLAYATATKTPVTAAELGELLAVTERSIRRMTDELEGLGWITVHRRAGAHGRHLYDVHDLPLQPVAAAPGGPDTHGGSGAHGDGGSLAIKEDTGLTDTRSTTAGGGFRRRRDDRKCPRPAADTASNRAGGNYPVASAVPASLRGRVRPAAPPAYAGPQLTLSPDAWAVVGPVLDPVADLLPRVSAFVMRRIVREILRQVRDTGYLPEDIRDQVARMRGWTPEENLTDPGRWLLGAVLPPSSKCGRPGCHWGFLAHTGAPCKACAEIDTAVQRRGRDAHPPHPARPARRADRWHECGECGRPSRQPIPGGRCRTCA</sequence>